<evidence type="ECO:0000313" key="2">
    <source>
        <dbReference type="EMBL" id="PIO30654.1"/>
    </source>
</evidence>
<organism evidence="2 3">
    <name type="scientific">Aquarana catesbeiana</name>
    <name type="common">American bullfrog</name>
    <name type="synonym">Rana catesbeiana</name>
    <dbReference type="NCBI Taxonomy" id="8400"/>
    <lineage>
        <taxon>Eukaryota</taxon>
        <taxon>Metazoa</taxon>
        <taxon>Chordata</taxon>
        <taxon>Craniata</taxon>
        <taxon>Vertebrata</taxon>
        <taxon>Euteleostomi</taxon>
        <taxon>Amphibia</taxon>
        <taxon>Batrachia</taxon>
        <taxon>Anura</taxon>
        <taxon>Neobatrachia</taxon>
        <taxon>Ranoidea</taxon>
        <taxon>Ranidae</taxon>
        <taxon>Aquarana</taxon>
    </lineage>
</organism>
<feature type="compositionally biased region" description="Polar residues" evidence="1">
    <location>
        <begin position="18"/>
        <end position="27"/>
    </location>
</feature>
<proteinExistence type="predicted"/>
<name>A0A2G9RS16_AQUCT</name>
<reference evidence="3" key="1">
    <citation type="journal article" date="2017" name="Nat. Commun.">
        <title>The North American bullfrog draft genome provides insight into hormonal regulation of long noncoding RNA.</title>
        <authorList>
            <person name="Hammond S.A."/>
            <person name="Warren R.L."/>
            <person name="Vandervalk B.P."/>
            <person name="Kucuk E."/>
            <person name="Khan H."/>
            <person name="Gibb E.A."/>
            <person name="Pandoh P."/>
            <person name="Kirk H."/>
            <person name="Zhao Y."/>
            <person name="Jones M."/>
            <person name="Mungall A.J."/>
            <person name="Coope R."/>
            <person name="Pleasance S."/>
            <person name="Moore R.A."/>
            <person name="Holt R.A."/>
            <person name="Round J.M."/>
            <person name="Ohora S."/>
            <person name="Walle B.V."/>
            <person name="Veldhoen N."/>
            <person name="Helbing C.C."/>
            <person name="Birol I."/>
        </authorList>
    </citation>
    <scope>NUCLEOTIDE SEQUENCE [LARGE SCALE GENOMIC DNA]</scope>
</reference>
<keyword evidence="3" id="KW-1185">Reference proteome</keyword>
<sequence>MSSKLCVIDDQKPKTMSHFHTQESLSQEEPLPSGQTELPPLCPLTKRARKTRNLDDTAAAFLRHATSAISTAPDAQEAFGCMTANKLKDMEEDQRSMFEEMILQLLNKGRWGQITPKMHICDLDHNPQPPPWTPQTPQPPHPPQQHVYLCGRKR</sequence>
<feature type="region of interest" description="Disordered" evidence="1">
    <location>
        <begin position="1"/>
        <end position="39"/>
    </location>
</feature>
<evidence type="ECO:0000313" key="3">
    <source>
        <dbReference type="Proteomes" id="UP000228934"/>
    </source>
</evidence>
<dbReference type="Proteomes" id="UP000228934">
    <property type="component" value="Unassembled WGS sequence"/>
</dbReference>
<dbReference type="EMBL" id="KV934620">
    <property type="protein sequence ID" value="PIO30654.1"/>
    <property type="molecule type" value="Genomic_DNA"/>
</dbReference>
<feature type="region of interest" description="Disordered" evidence="1">
    <location>
        <begin position="121"/>
        <end position="154"/>
    </location>
</feature>
<dbReference type="OrthoDB" id="8195247at2759"/>
<gene>
    <name evidence="2" type="ORF">AB205_0185480</name>
</gene>
<accession>A0A2G9RS16</accession>
<protein>
    <submittedName>
        <fullName evidence="2">Uncharacterized protein</fullName>
    </submittedName>
</protein>
<feature type="compositionally biased region" description="Pro residues" evidence="1">
    <location>
        <begin position="127"/>
        <end position="143"/>
    </location>
</feature>
<dbReference type="AlphaFoldDB" id="A0A2G9RS16"/>
<evidence type="ECO:0000256" key="1">
    <source>
        <dbReference type="SAM" id="MobiDB-lite"/>
    </source>
</evidence>